<dbReference type="RefSeq" id="WP_003725097.1">
    <property type="nucleotide sequence ID" value="NZ_CP111149.1"/>
</dbReference>
<evidence type="ECO:0000256" key="1">
    <source>
        <dbReference type="ARBA" id="ARBA00023125"/>
    </source>
</evidence>
<comment type="caution">
    <text evidence="2">The sequence shown here is derived from an EMBL/GenBank/DDBJ whole genome shotgun (WGS) entry which is preliminary data.</text>
</comment>
<dbReference type="PROSITE" id="PS50943">
    <property type="entry name" value="HTH_CROC1"/>
    <property type="match status" value="1"/>
</dbReference>
<protein>
    <submittedName>
        <fullName evidence="2">Helix-turn-helix transcriptional regulator</fullName>
    </submittedName>
</protein>
<dbReference type="PANTHER" id="PTHR46797:SF1">
    <property type="entry name" value="METHYLPHOSPHONATE SYNTHASE"/>
    <property type="match status" value="1"/>
</dbReference>
<dbReference type="SUPFAM" id="SSF47413">
    <property type="entry name" value="lambda repressor-like DNA-binding domains"/>
    <property type="match status" value="1"/>
</dbReference>
<dbReference type="InterPro" id="IPR010982">
    <property type="entry name" value="Lambda_DNA-bd_dom_sf"/>
</dbReference>
<dbReference type="CDD" id="cd00093">
    <property type="entry name" value="HTH_XRE"/>
    <property type="match status" value="1"/>
</dbReference>
<reference evidence="2 3" key="1">
    <citation type="submission" date="2019-09" db="EMBL/GenBank/DDBJ databases">
        <authorList>
            <consortium name="PulseNet: The National Subtyping Network for Foodborne Disease Surveillance"/>
            <person name="Tarr C.L."/>
            <person name="Trees E."/>
            <person name="Katz L.S."/>
            <person name="Carleton-Romer H.A."/>
            <person name="Stroika S."/>
            <person name="Kucerova Z."/>
            <person name="Roache K.F."/>
            <person name="Sabol A.L."/>
            <person name="Besser J."/>
            <person name="Gerner-Smidt P."/>
        </authorList>
    </citation>
    <scope>NUCLEOTIDE SEQUENCE [LARGE SCALE GENOMIC DNA]</scope>
    <source>
        <strain evidence="2 3">PNUSAL005692</strain>
    </source>
</reference>
<dbReference type="Pfam" id="PF01381">
    <property type="entry name" value="HTH_3"/>
    <property type="match status" value="1"/>
</dbReference>
<dbReference type="Gene3D" id="1.10.260.40">
    <property type="entry name" value="lambda repressor-like DNA-binding domains"/>
    <property type="match status" value="1"/>
</dbReference>
<dbReference type="GO" id="GO:0005829">
    <property type="term" value="C:cytosol"/>
    <property type="evidence" value="ECO:0007669"/>
    <property type="project" value="TreeGrafter"/>
</dbReference>
<dbReference type="InterPro" id="IPR001387">
    <property type="entry name" value="Cro/C1-type_HTH"/>
</dbReference>
<dbReference type="EMBL" id="AALGDA010000118">
    <property type="protein sequence ID" value="ECY9784469.1"/>
    <property type="molecule type" value="Genomic_DNA"/>
</dbReference>
<accession>A0AAD2RCH2</accession>
<evidence type="ECO:0000313" key="2">
    <source>
        <dbReference type="EMBL" id="ECY9784469.1"/>
    </source>
</evidence>
<gene>
    <name evidence="2" type="ORF">F6515_15945</name>
</gene>
<proteinExistence type="predicted"/>
<dbReference type="Proteomes" id="UP000489121">
    <property type="component" value="Unassembled WGS sequence"/>
</dbReference>
<dbReference type="InterPro" id="IPR050807">
    <property type="entry name" value="TransReg_Diox_bact_type"/>
</dbReference>
<dbReference type="GO" id="GO:0003677">
    <property type="term" value="F:DNA binding"/>
    <property type="evidence" value="ECO:0007669"/>
    <property type="project" value="UniProtKB-KW"/>
</dbReference>
<sequence length="84" mass="9500">MLRNIVMTRGEFMKIGKNIKRFRTRKNWSLQMLSEESGIPASTLSDLETDKYLPNVEKAKKLADALGVTTDDLLEEDKLTKIGG</sequence>
<organism evidence="2 3">
    <name type="scientific">Listeria monocytogenes</name>
    <dbReference type="NCBI Taxonomy" id="1639"/>
    <lineage>
        <taxon>Bacteria</taxon>
        <taxon>Bacillati</taxon>
        <taxon>Bacillota</taxon>
        <taxon>Bacilli</taxon>
        <taxon>Bacillales</taxon>
        <taxon>Listeriaceae</taxon>
        <taxon>Listeria</taxon>
    </lineage>
</organism>
<evidence type="ECO:0000313" key="3">
    <source>
        <dbReference type="Proteomes" id="UP000489121"/>
    </source>
</evidence>
<dbReference type="SMART" id="SM00530">
    <property type="entry name" value="HTH_XRE"/>
    <property type="match status" value="1"/>
</dbReference>
<dbReference type="GO" id="GO:0003700">
    <property type="term" value="F:DNA-binding transcription factor activity"/>
    <property type="evidence" value="ECO:0007669"/>
    <property type="project" value="TreeGrafter"/>
</dbReference>
<dbReference type="PANTHER" id="PTHR46797">
    <property type="entry name" value="HTH-TYPE TRANSCRIPTIONAL REGULATOR"/>
    <property type="match status" value="1"/>
</dbReference>
<keyword evidence="1" id="KW-0238">DNA-binding</keyword>
<dbReference type="AlphaFoldDB" id="A0AAD2RCH2"/>
<name>A0AAD2RCH2_LISMN</name>